<proteinExistence type="predicted"/>
<sequence length="185" mass="19530">MVKGKIVQKGVKGATKRLKKAKAGGQAVAAAEGVDAVLDDPYAQAAIGAVEGAAIGGAVAGPWGAAGGALVGGVAGFILADGERLVPCDMIAVPAYQYSALLTGREPTFQIYIKEGEMIAPIVKTDLMQAQNVVQAVSMPMPKRKLSKWQRFMKSKKNQIKFKSGKKKGQLNLKEMGKAYRRANK</sequence>
<accession>X1AI49</accession>
<name>X1AI49_9ZZZZ</name>
<evidence type="ECO:0008006" key="2">
    <source>
        <dbReference type="Google" id="ProtNLM"/>
    </source>
</evidence>
<evidence type="ECO:0000313" key="1">
    <source>
        <dbReference type="EMBL" id="GAG72338.1"/>
    </source>
</evidence>
<protein>
    <recommendedName>
        <fullName evidence="2">Glycine zipper domain-containing protein</fullName>
    </recommendedName>
</protein>
<gene>
    <name evidence="1" type="ORF">S01H4_15967</name>
</gene>
<comment type="caution">
    <text evidence="1">The sequence shown here is derived from an EMBL/GenBank/DDBJ whole genome shotgun (WGS) entry which is preliminary data.</text>
</comment>
<dbReference type="AlphaFoldDB" id="X1AI49"/>
<dbReference type="EMBL" id="BART01006995">
    <property type="protein sequence ID" value="GAG72338.1"/>
    <property type="molecule type" value="Genomic_DNA"/>
</dbReference>
<reference evidence="1" key="1">
    <citation type="journal article" date="2014" name="Front. Microbiol.">
        <title>High frequency of phylogenetically diverse reductive dehalogenase-homologous genes in deep subseafloor sedimentary metagenomes.</title>
        <authorList>
            <person name="Kawai M."/>
            <person name="Futagami T."/>
            <person name="Toyoda A."/>
            <person name="Takaki Y."/>
            <person name="Nishi S."/>
            <person name="Hori S."/>
            <person name="Arai W."/>
            <person name="Tsubouchi T."/>
            <person name="Morono Y."/>
            <person name="Uchiyama I."/>
            <person name="Ito T."/>
            <person name="Fujiyama A."/>
            <person name="Inagaki F."/>
            <person name="Takami H."/>
        </authorList>
    </citation>
    <scope>NUCLEOTIDE SEQUENCE</scope>
    <source>
        <strain evidence="1">Expedition CK06-06</strain>
    </source>
</reference>
<organism evidence="1">
    <name type="scientific">marine sediment metagenome</name>
    <dbReference type="NCBI Taxonomy" id="412755"/>
    <lineage>
        <taxon>unclassified sequences</taxon>
        <taxon>metagenomes</taxon>
        <taxon>ecological metagenomes</taxon>
    </lineage>
</organism>